<gene>
    <name evidence="1" type="ORF">AALT52_05600</name>
</gene>
<reference evidence="1 2" key="1">
    <citation type="submission" date="2024-03" db="EMBL/GenBank/DDBJ databases">
        <title>Mouse gut bacterial collection (mGBC) of GemPharmatech.</title>
        <authorList>
            <person name="He Y."/>
            <person name="Dong L."/>
            <person name="Wu D."/>
            <person name="Gao X."/>
            <person name="Lin Z."/>
        </authorList>
    </citation>
    <scope>NUCLEOTIDE SEQUENCE [LARGE SCALE GENOMIC DNA]</scope>
    <source>
        <strain evidence="1 2">15-30</strain>
    </source>
</reference>
<name>A0ABV4DPF5_9LACO</name>
<organism evidence="1 2">
    <name type="scientific">Ligilactobacillus faecis</name>
    <dbReference type="NCBI Taxonomy" id="762833"/>
    <lineage>
        <taxon>Bacteria</taxon>
        <taxon>Bacillati</taxon>
        <taxon>Bacillota</taxon>
        <taxon>Bacilli</taxon>
        <taxon>Lactobacillales</taxon>
        <taxon>Lactobacillaceae</taxon>
        <taxon>Ligilactobacillus</taxon>
    </lineage>
</organism>
<comment type="caution">
    <text evidence="1">The sequence shown here is derived from an EMBL/GenBank/DDBJ whole genome shotgun (WGS) entry which is preliminary data.</text>
</comment>
<sequence length="218" mass="24866">MKLKDFIVTFLTEQNVNGMTVNLIGNFGKVLRLAQTRYSEYSNLILDKRLWTGRREVKRCMHYPVIQLKDGLYITDETRSHDEQTFLTFKGKLLELREELKTLPEEKPTKSVPVGVQALFTEQVVVVDEKDDLKAAIVGTKELVALAEFNFFNLGIFSYKDVAYYELVDQTGGPLTRAELEKKDLIHILGQALVFMTTAGITTADHNTMSAYFSMVNR</sequence>
<dbReference type="RefSeq" id="WP_369941847.1">
    <property type="nucleotide sequence ID" value="NZ_JBCLUF010000016.1"/>
</dbReference>
<keyword evidence="2" id="KW-1185">Reference proteome</keyword>
<proteinExistence type="predicted"/>
<protein>
    <submittedName>
        <fullName evidence="1">Uncharacterized protein</fullName>
    </submittedName>
</protein>
<dbReference type="Proteomes" id="UP001565236">
    <property type="component" value="Unassembled WGS sequence"/>
</dbReference>
<dbReference type="EMBL" id="JBCLUF010000016">
    <property type="protein sequence ID" value="MEY8662360.1"/>
    <property type="molecule type" value="Genomic_DNA"/>
</dbReference>
<evidence type="ECO:0000313" key="2">
    <source>
        <dbReference type="Proteomes" id="UP001565236"/>
    </source>
</evidence>
<accession>A0ABV4DPF5</accession>
<evidence type="ECO:0000313" key="1">
    <source>
        <dbReference type="EMBL" id="MEY8662360.1"/>
    </source>
</evidence>